<reference evidence="1 2" key="2">
    <citation type="submission" date="2018-11" db="EMBL/GenBank/DDBJ databases">
        <authorList>
            <consortium name="Pathogen Informatics"/>
        </authorList>
    </citation>
    <scope>NUCLEOTIDE SEQUENCE [LARGE SCALE GENOMIC DNA]</scope>
    <source>
        <strain evidence="1 2">Costa Rica</strain>
    </source>
</reference>
<evidence type="ECO:0000313" key="1">
    <source>
        <dbReference type="EMBL" id="VDM63826.1"/>
    </source>
</evidence>
<dbReference type="WBParaSite" id="ACOC_0001224001-mRNA-1">
    <property type="protein sequence ID" value="ACOC_0001224001-mRNA-1"/>
    <property type="gene ID" value="ACOC_0001224001"/>
</dbReference>
<protein>
    <submittedName>
        <fullName evidence="3">ADP/ATP translocase</fullName>
    </submittedName>
</protein>
<gene>
    <name evidence="1" type="ORF">ACOC_LOCUS12241</name>
</gene>
<name>A0A158PM60_ANGCS</name>
<dbReference type="EMBL" id="UYYA01004949">
    <property type="protein sequence ID" value="VDM63826.1"/>
    <property type="molecule type" value="Genomic_DNA"/>
</dbReference>
<dbReference type="AlphaFoldDB" id="A0A158PM60"/>
<organism evidence="3">
    <name type="scientific">Angiostrongylus costaricensis</name>
    <name type="common">Nematode worm</name>
    <dbReference type="NCBI Taxonomy" id="334426"/>
    <lineage>
        <taxon>Eukaryota</taxon>
        <taxon>Metazoa</taxon>
        <taxon>Ecdysozoa</taxon>
        <taxon>Nematoda</taxon>
        <taxon>Chromadorea</taxon>
        <taxon>Rhabditida</taxon>
        <taxon>Rhabditina</taxon>
        <taxon>Rhabditomorpha</taxon>
        <taxon>Strongyloidea</taxon>
        <taxon>Metastrongylidae</taxon>
        <taxon>Angiostrongylus</taxon>
    </lineage>
</organism>
<evidence type="ECO:0000313" key="3">
    <source>
        <dbReference type="WBParaSite" id="ACOC_0001224001-mRNA-1"/>
    </source>
</evidence>
<accession>A0A158PM60</accession>
<evidence type="ECO:0000313" key="2">
    <source>
        <dbReference type="Proteomes" id="UP000267027"/>
    </source>
</evidence>
<reference evidence="3" key="1">
    <citation type="submission" date="2016-04" db="UniProtKB">
        <authorList>
            <consortium name="WormBaseParasite"/>
        </authorList>
    </citation>
    <scope>IDENTIFICATION</scope>
</reference>
<dbReference type="Proteomes" id="UP000267027">
    <property type="component" value="Unassembled WGS sequence"/>
</dbReference>
<proteinExistence type="predicted"/>
<sequence length="139" mass="14903">MVVIKSSKQDGAVADHTIDFHCHLISFQCSHDVLAGHGCTDKSSDKKNPADASNLSEIMPLVKKTTTSSTSGTLDTYYPNTKTGNGKEIKAAKYLERSALYKRVACNGSTGFISVSLSLGVELANVLLFKFGEGLDDEL</sequence>
<keyword evidence="2" id="KW-1185">Reference proteome</keyword>